<dbReference type="EMBL" id="MU003494">
    <property type="protein sequence ID" value="KAF2476618.1"/>
    <property type="molecule type" value="Genomic_DNA"/>
</dbReference>
<comment type="caution">
    <text evidence="1">The sequence shown here is derived from an EMBL/GenBank/DDBJ whole genome shotgun (WGS) entry which is preliminary data.</text>
</comment>
<dbReference type="Proteomes" id="UP000799755">
    <property type="component" value="Unassembled WGS sequence"/>
</dbReference>
<evidence type="ECO:0000313" key="2">
    <source>
        <dbReference type="Proteomes" id="UP000799755"/>
    </source>
</evidence>
<keyword evidence="2" id="KW-1185">Reference proteome</keyword>
<accession>A0ACB6RCY9</accession>
<proteinExistence type="predicted"/>
<protein>
    <submittedName>
        <fullName evidence="1">Uncharacterized protein</fullName>
    </submittedName>
</protein>
<name>A0ACB6RCY9_9PLEO</name>
<reference evidence="1" key="1">
    <citation type="journal article" date="2020" name="Stud. Mycol.">
        <title>101 Dothideomycetes genomes: a test case for predicting lifestyles and emergence of pathogens.</title>
        <authorList>
            <person name="Haridas S."/>
            <person name="Albert R."/>
            <person name="Binder M."/>
            <person name="Bloem J."/>
            <person name="Labutti K."/>
            <person name="Salamov A."/>
            <person name="Andreopoulos B."/>
            <person name="Baker S."/>
            <person name="Barry K."/>
            <person name="Bills G."/>
            <person name="Bluhm B."/>
            <person name="Cannon C."/>
            <person name="Castanera R."/>
            <person name="Culley D."/>
            <person name="Daum C."/>
            <person name="Ezra D."/>
            <person name="Gonzalez J."/>
            <person name="Henrissat B."/>
            <person name="Kuo A."/>
            <person name="Liang C."/>
            <person name="Lipzen A."/>
            <person name="Lutzoni F."/>
            <person name="Magnuson J."/>
            <person name="Mondo S."/>
            <person name="Nolan M."/>
            <person name="Ohm R."/>
            <person name="Pangilinan J."/>
            <person name="Park H.-J."/>
            <person name="Ramirez L."/>
            <person name="Alfaro M."/>
            <person name="Sun H."/>
            <person name="Tritt A."/>
            <person name="Yoshinaga Y."/>
            <person name="Zwiers L.-H."/>
            <person name="Turgeon B."/>
            <person name="Goodwin S."/>
            <person name="Spatafora J."/>
            <person name="Crous P."/>
            <person name="Grigoriev I."/>
        </authorList>
    </citation>
    <scope>NUCLEOTIDE SEQUENCE</scope>
    <source>
        <strain evidence="1">ATCC 200398</strain>
    </source>
</reference>
<evidence type="ECO:0000313" key="1">
    <source>
        <dbReference type="EMBL" id="KAF2476618.1"/>
    </source>
</evidence>
<sequence length="258" mass="29660">MRLVDVHTFEFKWFSESELPKYVILSYRWGDEEVSYQDMCWLQKMKSIPDNVKNDPVLSLLLSPITVGSRSVTEREIMERPGYAKIVGTARFAKALGCRYTRVDTCRIGKSSSAELQEAINSILEDFDLFARILSQFRWITRGWTPQELVAPTRLFFCNRDWGFMTAKHHTIGIKKIAQATGIPLRVLRTGDLSDMSIAQSMSWAANRSTTRVEDTAYRLMGLFDIHMPMLYGEGSKAFIRLQEAIMQTNSDQTTFAW</sequence>
<gene>
    <name evidence="1" type="ORF">BDR25DRAFT_375618</name>
</gene>
<organism evidence="1 2">
    <name type="scientific">Lindgomyces ingoldianus</name>
    <dbReference type="NCBI Taxonomy" id="673940"/>
    <lineage>
        <taxon>Eukaryota</taxon>
        <taxon>Fungi</taxon>
        <taxon>Dikarya</taxon>
        <taxon>Ascomycota</taxon>
        <taxon>Pezizomycotina</taxon>
        <taxon>Dothideomycetes</taxon>
        <taxon>Pleosporomycetidae</taxon>
        <taxon>Pleosporales</taxon>
        <taxon>Lindgomycetaceae</taxon>
        <taxon>Lindgomyces</taxon>
    </lineage>
</organism>